<dbReference type="InterPro" id="IPR036770">
    <property type="entry name" value="Ankyrin_rpt-contain_sf"/>
</dbReference>
<dbReference type="EMBL" id="GGFL01014726">
    <property type="protein sequence ID" value="MBW78904.1"/>
    <property type="molecule type" value="Transcribed_RNA"/>
</dbReference>
<organism evidence="4">
    <name type="scientific">Anopheles darlingi</name>
    <name type="common">Mosquito</name>
    <dbReference type="NCBI Taxonomy" id="43151"/>
    <lineage>
        <taxon>Eukaryota</taxon>
        <taxon>Metazoa</taxon>
        <taxon>Ecdysozoa</taxon>
        <taxon>Arthropoda</taxon>
        <taxon>Hexapoda</taxon>
        <taxon>Insecta</taxon>
        <taxon>Pterygota</taxon>
        <taxon>Neoptera</taxon>
        <taxon>Endopterygota</taxon>
        <taxon>Diptera</taxon>
        <taxon>Nematocera</taxon>
        <taxon>Culicoidea</taxon>
        <taxon>Culicidae</taxon>
        <taxon>Anophelinae</taxon>
        <taxon>Anopheles</taxon>
    </lineage>
</organism>
<dbReference type="PROSITE" id="PS50088">
    <property type="entry name" value="ANK_REPEAT"/>
    <property type="match status" value="1"/>
</dbReference>
<dbReference type="SMART" id="SM00248">
    <property type="entry name" value="ANK"/>
    <property type="match status" value="1"/>
</dbReference>
<evidence type="ECO:0000256" key="1">
    <source>
        <dbReference type="ARBA" id="ARBA00022737"/>
    </source>
</evidence>
<protein>
    <submittedName>
        <fullName evidence="4">Putative ankyrin</fullName>
    </submittedName>
</protein>
<dbReference type="InterPro" id="IPR002110">
    <property type="entry name" value="Ankyrin_rpt"/>
</dbReference>
<dbReference type="SUPFAM" id="SSF48403">
    <property type="entry name" value="Ankyrin repeat"/>
    <property type="match status" value="1"/>
</dbReference>
<dbReference type="PANTHER" id="PTHR24198">
    <property type="entry name" value="ANKYRIN REPEAT AND PROTEIN KINASE DOMAIN-CONTAINING PROTEIN"/>
    <property type="match status" value="1"/>
</dbReference>
<reference evidence="4" key="1">
    <citation type="submission" date="2018-01" db="EMBL/GenBank/DDBJ databases">
        <title>An insight into the sialome of Amazonian anophelines.</title>
        <authorList>
            <person name="Ribeiro J.M."/>
            <person name="Scarpassa V."/>
            <person name="Calvo E."/>
        </authorList>
    </citation>
    <scope>NUCLEOTIDE SEQUENCE</scope>
</reference>
<dbReference type="PANTHER" id="PTHR24198:SF165">
    <property type="entry name" value="ANKYRIN REPEAT-CONTAINING PROTEIN-RELATED"/>
    <property type="match status" value="1"/>
</dbReference>
<name>A0A2M4DMX1_ANODA</name>
<dbReference type="Pfam" id="PF12796">
    <property type="entry name" value="Ank_2"/>
    <property type="match status" value="1"/>
</dbReference>
<keyword evidence="1" id="KW-0677">Repeat</keyword>
<evidence type="ECO:0000256" key="3">
    <source>
        <dbReference type="PROSITE-ProRule" id="PRU00023"/>
    </source>
</evidence>
<evidence type="ECO:0000313" key="4">
    <source>
        <dbReference type="EMBL" id="MBW78904.1"/>
    </source>
</evidence>
<proteinExistence type="predicted"/>
<evidence type="ECO:0000256" key="2">
    <source>
        <dbReference type="ARBA" id="ARBA00023043"/>
    </source>
</evidence>
<sequence length="96" mass="11278">MASFAVRRSFIRLLLQSSASVNVQSQNGFTPLYMAAQENHDECVNYLLAKGAKIRLWPPRMASRRWPWRCSKVTTKWWPCCSKVIRAERCDYRHCI</sequence>
<dbReference type="GO" id="GO:0005737">
    <property type="term" value="C:cytoplasm"/>
    <property type="evidence" value="ECO:0007669"/>
    <property type="project" value="TreeGrafter"/>
</dbReference>
<feature type="repeat" description="ANK" evidence="3">
    <location>
        <begin position="27"/>
        <end position="54"/>
    </location>
</feature>
<accession>A0A2M4DMX1</accession>
<dbReference type="Gene3D" id="1.25.40.20">
    <property type="entry name" value="Ankyrin repeat-containing domain"/>
    <property type="match status" value="1"/>
</dbReference>
<keyword evidence="2 3" id="KW-0040">ANK repeat</keyword>
<dbReference type="AlphaFoldDB" id="A0A2M4DMX1"/>
<dbReference type="PROSITE" id="PS50297">
    <property type="entry name" value="ANK_REP_REGION"/>
    <property type="match status" value="1"/>
</dbReference>